<dbReference type="GO" id="GO:0016811">
    <property type="term" value="F:hydrolase activity, acting on carbon-nitrogen (but not peptide) bonds, in linear amides"/>
    <property type="evidence" value="ECO:0007669"/>
    <property type="project" value="InterPro"/>
</dbReference>
<evidence type="ECO:0000259" key="6">
    <source>
        <dbReference type="PROSITE" id="PS50263"/>
    </source>
</evidence>
<comment type="similarity">
    <text evidence="1">Belongs to the carbon-nitrogen hydrolase superfamily. BTD/VNN family.</text>
</comment>
<keyword evidence="2 5" id="KW-0732">Signal</keyword>
<protein>
    <recommendedName>
        <fullName evidence="6">CN hydrolase domain-containing protein</fullName>
    </recommendedName>
</protein>
<dbReference type="InterPro" id="IPR003010">
    <property type="entry name" value="C-N_Hydrolase"/>
</dbReference>
<dbReference type="Proteomes" id="UP000095300">
    <property type="component" value="Unassembled WGS sequence"/>
</dbReference>
<gene>
    <name evidence="7" type="primary">106082644</name>
</gene>
<dbReference type="PROSITE" id="PS50263">
    <property type="entry name" value="CN_HYDROLASE"/>
    <property type="match status" value="1"/>
</dbReference>
<dbReference type="PANTHER" id="PTHR10609:SF14">
    <property type="entry name" value="BIOTINIDASE"/>
    <property type="match status" value="1"/>
</dbReference>
<proteinExistence type="inferred from homology"/>
<dbReference type="EnsemblMetazoa" id="SCAU004862-RA">
    <property type="protein sequence ID" value="SCAU004862-PA"/>
    <property type="gene ID" value="SCAU004862"/>
</dbReference>
<keyword evidence="8" id="KW-1185">Reference proteome</keyword>
<dbReference type="VEuPathDB" id="VectorBase:SCAU004862"/>
<evidence type="ECO:0000256" key="4">
    <source>
        <dbReference type="ARBA" id="ARBA00023180"/>
    </source>
</evidence>
<evidence type="ECO:0000256" key="3">
    <source>
        <dbReference type="ARBA" id="ARBA00022801"/>
    </source>
</evidence>
<sequence>MSKFRTVFFSLCALFFGLTTQASLPSDLYYNAGVVEFRPSMALTSESRVKDNLEGYLEILALKEAEPLDIVVFPESTLNDNDHATFVPNPSRAMMAPCDAEEGEQYHYVLQQLSCAARKYAKYLVINLTEKELCSEAAEDPRPCASNGLNVYNTNVVFDRQGAVISRYRKIHPYGENKNTTYLPELGWFDTDFGVRFGHFICFDILFYTPGQEMVDKQGIKDFIFPTMWFSQLPFLTAVQVHQAWSYGNDVNLLAAGASNPMVGSTGTGIYNGRNGILVAVMNQGLGKRTLHVSRVPKYANPKHMTKRSLSPAATSRLEKPDVRLKRDYLELYDTLIVDLSKGTHLSQKLCYSNSSLCCSFDLHWQPLSLNGDSQHYYYRLGAFSGLRKDTTDETNELMNCALISCIGTNDIMDCGKVYSINTDVIFENITIEARFPKTNGFLLMPNSLKASDLMPVPVGEFEWSEVLTKDNHIDVRYSLNTSTSNLLAFSIYGNYYDGDGLDDGASSLAISTLCGLISILVHFYI</sequence>
<dbReference type="SUPFAM" id="SSF56317">
    <property type="entry name" value="Carbon-nitrogen hydrolase"/>
    <property type="match status" value="1"/>
</dbReference>
<dbReference type="InterPro" id="IPR036526">
    <property type="entry name" value="C-N_Hydrolase_sf"/>
</dbReference>
<feature type="domain" description="CN hydrolase" evidence="6">
    <location>
        <begin position="30"/>
        <end position="298"/>
    </location>
</feature>
<evidence type="ECO:0000256" key="2">
    <source>
        <dbReference type="ARBA" id="ARBA00022729"/>
    </source>
</evidence>
<evidence type="ECO:0000313" key="8">
    <source>
        <dbReference type="Proteomes" id="UP000095300"/>
    </source>
</evidence>
<name>A0A1I8P4Y0_STOCA</name>
<dbReference type="AlphaFoldDB" id="A0A1I8P4Y0"/>
<evidence type="ECO:0000313" key="7">
    <source>
        <dbReference type="EnsemblMetazoa" id="SCAU004862-PA"/>
    </source>
</evidence>
<dbReference type="KEGG" id="scac:106082644"/>
<organism evidence="7 8">
    <name type="scientific">Stomoxys calcitrans</name>
    <name type="common">Stable fly</name>
    <name type="synonym">Conops calcitrans</name>
    <dbReference type="NCBI Taxonomy" id="35570"/>
    <lineage>
        <taxon>Eukaryota</taxon>
        <taxon>Metazoa</taxon>
        <taxon>Ecdysozoa</taxon>
        <taxon>Arthropoda</taxon>
        <taxon>Hexapoda</taxon>
        <taxon>Insecta</taxon>
        <taxon>Pterygota</taxon>
        <taxon>Neoptera</taxon>
        <taxon>Endopterygota</taxon>
        <taxon>Diptera</taxon>
        <taxon>Brachycera</taxon>
        <taxon>Muscomorpha</taxon>
        <taxon>Muscoidea</taxon>
        <taxon>Muscidae</taxon>
        <taxon>Stomoxys</taxon>
    </lineage>
</organism>
<keyword evidence="4" id="KW-0325">Glycoprotein</keyword>
<evidence type="ECO:0000256" key="1">
    <source>
        <dbReference type="ARBA" id="ARBA00008225"/>
    </source>
</evidence>
<keyword evidence="3" id="KW-0378">Hydrolase</keyword>
<evidence type="ECO:0000256" key="5">
    <source>
        <dbReference type="SAM" id="SignalP"/>
    </source>
</evidence>
<dbReference type="STRING" id="35570.A0A1I8P4Y0"/>
<accession>A0A1I8P4Y0</accession>
<dbReference type="InterPro" id="IPR040154">
    <property type="entry name" value="Biotinidase/VNN"/>
</dbReference>
<dbReference type="InterPro" id="IPR043957">
    <property type="entry name" value="Vanin_C"/>
</dbReference>
<feature type="signal peptide" evidence="5">
    <location>
        <begin position="1"/>
        <end position="22"/>
    </location>
</feature>
<dbReference type="OrthoDB" id="10250282at2759"/>
<dbReference type="Pfam" id="PF00795">
    <property type="entry name" value="CN_hydrolase"/>
    <property type="match status" value="1"/>
</dbReference>
<dbReference type="Gene3D" id="3.60.110.10">
    <property type="entry name" value="Carbon-nitrogen hydrolase"/>
    <property type="match status" value="1"/>
</dbReference>
<dbReference type="Pfam" id="PF19018">
    <property type="entry name" value="Vanin_C"/>
    <property type="match status" value="1"/>
</dbReference>
<dbReference type="PANTHER" id="PTHR10609">
    <property type="entry name" value="BIOTINIDASE-RELATED"/>
    <property type="match status" value="1"/>
</dbReference>
<reference evidence="7" key="1">
    <citation type="submission" date="2020-05" db="UniProtKB">
        <authorList>
            <consortium name="EnsemblMetazoa"/>
        </authorList>
    </citation>
    <scope>IDENTIFICATION</scope>
    <source>
        <strain evidence="7">USDA</strain>
    </source>
</reference>
<dbReference type="CDD" id="cd07567">
    <property type="entry name" value="biotinidase_like"/>
    <property type="match status" value="1"/>
</dbReference>
<feature type="chain" id="PRO_5009326174" description="CN hydrolase domain-containing protein" evidence="5">
    <location>
        <begin position="23"/>
        <end position="526"/>
    </location>
</feature>
<dbReference type="InterPro" id="IPR012101">
    <property type="entry name" value="Biotinidase-like_euk"/>
</dbReference>